<keyword evidence="1" id="KW-0378">Hydrolase</keyword>
<dbReference type="EC" id="3.2.1.1" evidence="1"/>
<dbReference type="SUPFAM" id="SSF50998">
    <property type="entry name" value="Quinoprotein alcohol dehydrogenase-like"/>
    <property type="match status" value="1"/>
</dbReference>
<proteinExistence type="predicted"/>
<dbReference type="InterPro" id="IPR011047">
    <property type="entry name" value="Quinoprotein_ADH-like_sf"/>
</dbReference>
<dbReference type="EMBL" id="AYLO01000046">
    <property type="protein sequence ID" value="ESS72738.1"/>
    <property type="molecule type" value="Genomic_DNA"/>
</dbReference>
<keyword evidence="2" id="KW-1185">Reference proteome</keyword>
<evidence type="ECO:0000313" key="1">
    <source>
        <dbReference type="EMBL" id="ESS72738.1"/>
    </source>
</evidence>
<evidence type="ECO:0000313" key="2">
    <source>
        <dbReference type="Proteomes" id="UP000017842"/>
    </source>
</evidence>
<sequence>MKKQMRKEVKSHLLTFLLGLSLAILSGNGLALGTVNVLERSCNGFRTGANIAETILTPTNVKSSANQFHKRFVMTVDGKIEGSPLFASKVSIADDTHNVVYVATMHNTVYAFDADTGVQLSARWLGNPVSGNDLHTLKPSTIHGEWGIASTPVIDPETGTLYVVRWGYENGISGPTYRLFGLNMSDLGQDKFNSVLIDGYNVGGTGFNRYLQMQRAGLTLANKNGAKAVIIAFAGGEGQGSPSGWVVAFDTAKLVSGDAPANVWCSNPNNAAGTGGGGGVWMANAAPAIDTNGDIYVVTGNGPYHPQFALDQLGESVVRLSWNPGNPGSLTASDWFTPFLDIDRDGAHKDQDLASGGVIALPDEPGLIVGGKDGVYYHVNRSNLGRRDFTKLLDPPFVASFDYQPWNGHTSLFDDLNQVTSTDPFIIGHVDHGRTPHIHGTGVYFNNLLFVQGENNAVHVFTKNAGHFGINANGRGTATASMGTSSPGGMPGGILSLSANGLSSGILWANEAFGNLPGDPDANIAPTPNILRAYDVSTAATGTLQSIWDSEAEPNDRVGASTKFAPPLVANGKLYQATYDNQVVVYGLGPASAAPNRDIRRTVVFIYAQSQPGQDVFVRGGTKGGSPIRIRHRNWLNQRTNFFRWGDAYLDWNGGELGQQQPGGGLGGGSPVEWTTSLAQGQNQPYAWTVGYGIADENNFGMHYWMLDVDMDCEQAFDDGQGRRWFELKAFMVTSLLNSVSPSPGWERNITQASNPSPPYPSINHMGICGMVNVFVANYPNIPVGLNPNSVQFFSPSYTYLSPLDERGASNDMLNNTPCVSADAEKRCVGNVAQTCKNIGGGKFFRTTQDCNSTPAGGNYVQMCQKSTGQCCTPGRGNNCQ</sequence>
<dbReference type="eggNOG" id="COG1404">
    <property type="taxonomic scope" value="Bacteria"/>
</dbReference>
<name>V5C7M4_9GAMM</name>
<dbReference type="Proteomes" id="UP000017842">
    <property type="component" value="Unassembled WGS sequence"/>
</dbReference>
<keyword evidence="1" id="KW-0326">Glycosidase</keyword>
<organism evidence="1 2">
    <name type="scientific">Methyloglobulus morosus KoM1</name>
    <dbReference type="NCBI Taxonomy" id="1116472"/>
    <lineage>
        <taxon>Bacteria</taxon>
        <taxon>Pseudomonadati</taxon>
        <taxon>Pseudomonadota</taxon>
        <taxon>Gammaproteobacteria</taxon>
        <taxon>Methylococcales</taxon>
        <taxon>Methylococcaceae</taxon>
        <taxon>Methyloglobulus</taxon>
    </lineage>
</organism>
<accession>V5C7M4</accession>
<gene>
    <name evidence="1" type="primary">amy</name>
    <name evidence="1" type="ORF">MGMO_47c00050</name>
</gene>
<dbReference type="STRING" id="1116472.MGMO_47c00050"/>
<dbReference type="RefSeq" id="WP_023494237.1">
    <property type="nucleotide sequence ID" value="NZ_AYLO01000046.1"/>
</dbReference>
<dbReference type="eggNOG" id="COG1520">
    <property type="taxonomic scope" value="Bacteria"/>
</dbReference>
<dbReference type="GO" id="GO:0004556">
    <property type="term" value="F:alpha-amylase activity"/>
    <property type="evidence" value="ECO:0007669"/>
    <property type="project" value="UniProtKB-EC"/>
</dbReference>
<protein>
    <submittedName>
        <fullName evidence="1">Alpha-amylase Amy</fullName>
        <ecNumber evidence="1">3.2.1.1</ecNumber>
    </submittedName>
</protein>
<reference evidence="1 2" key="1">
    <citation type="journal article" date="2013" name="Genome Announc.">
        <title>Draft Genome Sequence of the Methanotrophic Gammaproteobacterium Methyloglobulus morosus DSM 22980 Strain KoM1.</title>
        <authorList>
            <person name="Poehlein A."/>
            <person name="Deutzmann J.S."/>
            <person name="Daniel R."/>
            <person name="Simeonova D.D."/>
        </authorList>
    </citation>
    <scope>NUCLEOTIDE SEQUENCE [LARGE SCALE GENOMIC DNA]</scope>
    <source>
        <strain evidence="1 2">KoM1</strain>
    </source>
</reference>
<comment type="caution">
    <text evidence="1">The sequence shown here is derived from an EMBL/GenBank/DDBJ whole genome shotgun (WGS) entry which is preliminary data.</text>
</comment>
<dbReference type="OrthoDB" id="7484843at2"/>
<dbReference type="AlphaFoldDB" id="V5C7M4"/>